<keyword evidence="6 8" id="KW-0648">Protein biosynthesis</keyword>
<dbReference type="CDD" id="cd00808">
    <property type="entry name" value="GluRS_core"/>
    <property type="match status" value="1"/>
</dbReference>
<dbReference type="InterPro" id="IPR008925">
    <property type="entry name" value="aa_tRNA-synth_I_cd-bd_sf"/>
</dbReference>
<feature type="domain" description="Glutamyl/glutaminyl-tRNA synthetase class Ib catalytic" evidence="9">
    <location>
        <begin position="29"/>
        <end position="333"/>
    </location>
</feature>
<keyword evidence="2 8" id="KW-0963">Cytoplasm</keyword>
<dbReference type="Gene3D" id="1.10.10.350">
    <property type="match status" value="1"/>
</dbReference>
<comment type="subunit">
    <text evidence="8">Monomer.</text>
</comment>
<sequence>MGEERNFIPPLLACIAFPPLEKRANPRLMVKVRFAPSPTGYLHVGNARAALVNFLFARHEGGQFLLRLDDTDTERGRPEYEQGIYDDLRWLGIEWDEEAKQSSRAARYQEVAEQLKASGRLYPCFENEDELAAKRAALIRRKLPPVYDRAALSMTAEQRAAAEANGKTPYWRFKLSDDSANWNDLVLGGRSIKLTTVSDPVLIRADGTPLYTFTSVVDDADMGITHIIRGEDHVSNTAVQIDLFKAITRKVLPRFAHLPLISGGDGEKLSKRIGSISLKSLRKDGIEPAALCAYLARLGTSKDAAPLPLAELIAQFSLNDFSRSPPRFDASQLLGLNRKLLHHLPYEAVQARLPEGAAPAFWDAVRGNLDMLTEARRWWEVVHGEIITPELPPEALPVIKAASETIPAEMTPENWKGWAAAITAVTGAKGKALYQPLRLALTGEEHGPEMAPLLALMGQERAAKRLAACVAASAHPG</sequence>
<dbReference type="GO" id="GO:0005829">
    <property type="term" value="C:cytosol"/>
    <property type="evidence" value="ECO:0007669"/>
    <property type="project" value="TreeGrafter"/>
</dbReference>
<comment type="catalytic activity">
    <reaction evidence="8">
        <text>tRNA(Glu) + L-glutamate + ATP = L-glutamyl-tRNA(Glu) + AMP + diphosphate</text>
        <dbReference type="Rhea" id="RHEA:23540"/>
        <dbReference type="Rhea" id="RHEA-COMP:9663"/>
        <dbReference type="Rhea" id="RHEA-COMP:9680"/>
        <dbReference type="ChEBI" id="CHEBI:29985"/>
        <dbReference type="ChEBI" id="CHEBI:30616"/>
        <dbReference type="ChEBI" id="CHEBI:33019"/>
        <dbReference type="ChEBI" id="CHEBI:78442"/>
        <dbReference type="ChEBI" id="CHEBI:78520"/>
        <dbReference type="ChEBI" id="CHEBI:456215"/>
        <dbReference type="EC" id="6.1.1.17"/>
    </reaction>
</comment>
<organism evidence="11 12">
    <name type="scientific">Acidocella aminolytica 101 = DSM 11237</name>
    <dbReference type="NCBI Taxonomy" id="1120923"/>
    <lineage>
        <taxon>Bacteria</taxon>
        <taxon>Pseudomonadati</taxon>
        <taxon>Pseudomonadota</taxon>
        <taxon>Alphaproteobacteria</taxon>
        <taxon>Acetobacterales</taxon>
        <taxon>Acidocellaceae</taxon>
        <taxon>Acidocella</taxon>
    </lineage>
</organism>
<evidence type="ECO:0000256" key="1">
    <source>
        <dbReference type="ARBA" id="ARBA00007894"/>
    </source>
</evidence>
<name>A0A0D6PIY5_9PROT</name>
<comment type="subcellular location">
    <subcellularLocation>
        <location evidence="8">Cytoplasm</location>
    </subcellularLocation>
</comment>
<dbReference type="SUPFAM" id="SSF48163">
    <property type="entry name" value="An anticodon-binding domain of class I aminoacyl-tRNA synthetases"/>
    <property type="match status" value="1"/>
</dbReference>
<dbReference type="InterPro" id="IPR004527">
    <property type="entry name" value="Glu-tRNA-ligase_bac/mito"/>
</dbReference>
<dbReference type="PANTHER" id="PTHR43311:SF2">
    <property type="entry name" value="GLUTAMATE--TRNA LIGASE, MITOCHONDRIAL-RELATED"/>
    <property type="match status" value="1"/>
</dbReference>
<evidence type="ECO:0000259" key="10">
    <source>
        <dbReference type="Pfam" id="PF19269"/>
    </source>
</evidence>
<evidence type="ECO:0000256" key="3">
    <source>
        <dbReference type="ARBA" id="ARBA00022598"/>
    </source>
</evidence>
<dbReference type="SUPFAM" id="SSF52374">
    <property type="entry name" value="Nucleotidylyl transferase"/>
    <property type="match status" value="1"/>
</dbReference>
<dbReference type="EC" id="6.1.1.17" evidence="8"/>
<dbReference type="InterPro" id="IPR001412">
    <property type="entry name" value="aa-tRNA-synth_I_CS"/>
</dbReference>
<keyword evidence="5 8" id="KW-0067">ATP-binding</keyword>
<dbReference type="GO" id="GO:0000049">
    <property type="term" value="F:tRNA binding"/>
    <property type="evidence" value="ECO:0007669"/>
    <property type="project" value="InterPro"/>
</dbReference>
<evidence type="ECO:0000256" key="4">
    <source>
        <dbReference type="ARBA" id="ARBA00022741"/>
    </source>
</evidence>
<keyword evidence="7 8" id="KW-0030">Aminoacyl-tRNA synthetase</keyword>
<dbReference type="Pfam" id="PF00749">
    <property type="entry name" value="tRNA-synt_1c"/>
    <property type="match status" value="1"/>
</dbReference>
<reference evidence="11 12" key="1">
    <citation type="submission" date="2012-11" db="EMBL/GenBank/DDBJ databases">
        <title>Whole genome sequence of Acidocella aminolytica 101 = DSM 11237.</title>
        <authorList>
            <person name="Azuma Y."/>
            <person name="Higashiura N."/>
            <person name="Hirakawa H."/>
            <person name="Matsushita K."/>
        </authorList>
    </citation>
    <scope>NUCLEOTIDE SEQUENCE [LARGE SCALE GENOMIC DNA]</scope>
    <source>
        <strain evidence="12">101 / DSM 11237</strain>
    </source>
</reference>
<dbReference type="NCBIfam" id="TIGR00464">
    <property type="entry name" value="gltX_bact"/>
    <property type="match status" value="1"/>
</dbReference>
<dbReference type="PANTHER" id="PTHR43311">
    <property type="entry name" value="GLUTAMATE--TRNA LIGASE"/>
    <property type="match status" value="1"/>
</dbReference>
<evidence type="ECO:0000256" key="8">
    <source>
        <dbReference type="HAMAP-Rule" id="MF_00022"/>
    </source>
</evidence>
<dbReference type="Pfam" id="PF19269">
    <property type="entry name" value="Anticodon_2"/>
    <property type="match status" value="1"/>
</dbReference>
<dbReference type="GO" id="GO:0008270">
    <property type="term" value="F:zinc ion binding"/>
    <property type="evidence" value="ECO:0007669"/>
    <property type="project" value="InterPro"/>
</dbReference>
<evidence type="ECO:0000256" key="2">
    <source>
        <dbReference type="ARBA" id="ARBA00022490"/>
    </source>
</evidence>
<dbReference type="InterPro" id="IPR020751">
    <property type="entry name" value="aa-tRNA-synth_I_codon-bd_sub2"/>
</dbReference>
<comment type="caution">
    <text evidence="11">The sequence shown here is derived from an EMBL/GenBank/DDBJ whole genome shotgun (WGS) entry which is preliminary data.</text>
</comment>
<dbReference type="HAMAP" id="MF_00022">
    <property type="entry name" value="Glu_tRNA_synth_type1"/>
    <property type="match status" value="1"/>
</dbReference>
<dbReference type="InterPro" id="IPR045462">
    <property type="entry name" value="aa-tRNA-synth_I_cd-bd"/>
</dbReference>
<proteinExistence type="inferred from homology"/>
<comment type="similarity">
    <text evidence="1 8">Belongs to the class-I aminoacyl-tRNA synthetase family. Glutamate--tRNA ligase type 1 subfamily.</text>
</comment>
<dbReference type="PROSITE" id="PS00178">
    <property type="entry name" value="AA_TRNA_LIGASE_I"/>
    <property type="match status" value="1"/>
</dbReference>
<dbReference type="InterPro" id="IPR000924">
    <property type="entry name" value="Glu/Gln-tRNA-synth"/>
</dbReference>
<evidence type="ECO:0000313" key="12">
    <source>
        <dbReference type="Proteomes" id="UP000032668"/>
    </source>
</evidence>
<comment type="caution">
    <text evidence="8">Lacks conserved residue(s) required for the propagation of feature annotation.</text>
</comment>
<keyword evidence="12" id="KW-1185">Reference proteome</keyword>
<evidence type="ECO:0000256" key="7">
    <source>
        <dbReference type="ARBA" id="ARBA00023146"/>
    </source>
</evidence>
<feature type="domain" description="Aminoacyl-tRNA synthetase class I anticodon-binding" evidence="10">
    <location>
        <begin position="393"/>
        <end position="468"/>
    </location>
</feature>
<dbReference type="InterPro" id="IPR033910">
    <property type="entry name" value="GluRS_core"/>
</dbReference>
<protein>
    <recommendedName>
        <fullName evidence="8">Glutamate--tRNA ligase</fullName>
        <ecNumber evidence="8">6.1.1.17</ecNumber>
    </recommendedName>
    <alternativeName>
        <fullName evidence="8">Glutamyl-tRNA synthetase</fullName>
        <shortName evidence="8">GluRS</shortName>
    </alternativeName>
</protein>
<dbReference type="GO" id="GO:0006424">
    <property type="term" value="P:glutamyl-tRNA aminoacylation"/>
    <property type="evidence" value="ECO:0007669"/>
    <property type="project" value="UniProtKB-UniRule"/>
</dbReference>
<dbReference type="STRING" id="1120923.SAMN02746095_03275"/>
<dbReference type="InterPro" id="IPR014729">
    <property type="entry name" value="Rossmann-like_a/b/a_fold"/>
</dbReference>
<evidence type="ECO:0000256" key="5">
    <source>
        <dbReference type="ARBA" id="ARBA00022840"/>
    </source>
</evidence>
<feature type="short sequence motif" description="'KMSKS' region" evidence="8">
    <location>
        <begin position="268"/>
        <end position="272"/>
    </location>
</feature>
<feature type="short sequence motif" description="'HIGH' region" evidence="8">
    <location>
        <begin position="36"/>
        <end position="46"/>
    </location>
</feature>
<dbReference type="GO" id="GO:0004818">
    <property type="term" value="F:glutamate-tRNA ligase activity"/>
    <property type="evidence" value="ECO:0007669"/>
    <property type="project" value="UniProtKB-UniRule"/>
</dbReference>
<evidence type="ECO:0000313" key="11">
    <source>
        <dbReference type="EMBL" id="GAN81715.1"/>
    </source>
</evidence>
<feature type="binding site" evidence="8">
    <location>
        <position position="271"/>
    </location>
    <ligand>
        <name>ATP</name>
        <dbReference type="ChEBI" id="CHEBI:30616"/>
    </ligand>
</feature>
<gene>
    <name evidence="8" type="primary">gltX</name>
    <name evidence="11" type="ORF">Aam_114_002</name>
</gene>
<evidence type="ECO:0000256" key="6">
    <source>
        <dbReference type="ARBA" id="ARBA00022917"/>
    </source>
</evidence>
<dbReference type="InterPro" id="IPR049940">
    <property type="entry name" value="GluQ/Sye"/>
</dbReference>
<dbReference type="InterPro" id="IPR020058">
    <property type="entry name" value="Glu/Gln-tRNA-synth_Ib_cat-dom"/>
</dbReference>
<dbReference type="Proteomes" id="UP000032668">
    <property type="component" value="Unassembled WGS sequence"/>
</dbReference>
<accession>A0A0D6PIY5</accession>
<comment type="function">
    <text evidence="8">Catalyzes the attachment of glutamate to tRNA(Glu) in a two-step reaction: glutamate is first activated by ATP to form Glu-AMP and then transferred to the acceptor end of tRNA(Glu).</text>
</comment>
<keyword evidence="3 8" id="KW-0436">Ligase</keyword>
<keyword evidence="4 8" id="KW-0547">Nucleotide-binding</keyword>
<evidence type="ECO:0000259" key="9">
    <source>
        <dbReference type="Pfam" id="PF00749"/>
    </source>
</evidence>
<dbReference type="GO" id="GO:0005524">
    <property type="term" value="F:ATP binding"/>
    <property type="evidence" value="ECO:0007669"/>
    <property type="project" value="UniProtKB-UniRule"/>
</dbReference>
<dbReference type="PRINTS" id="PR00987">
    <property type="entry name" value="TRNASYNTHGLU"/>
</dbReference>
<dbReference type="EMBL" id="BANC01000112">
    <property type="protein sequence ID" value="GAN81715.1"/>
    <property type="molecule type" value="Genomic_DNA"/>
</dbReference>
<dbReference type="Gene3D" id="3.40.50.620">
    <property type="entry name" value="HUPs"/>
    <property type="match status" value="1"/>
</dbReference>
<dbReference type="AlphaFoldDB" id="A0A0D6PIY5"/>